<feature type="compositionally biased region" description="Polar residues" evidence="1">
    <location>
        <begin position="326"/>
        <end position="335"/>
    </location>
</feature>
<evidence type="ECO:0000256" key="1">
    <source>
        <dbReference type="SAM" id="MobiDB-lite"/>
    </source>
</evidence>
<accession>A0AAU7DMF8</accession>
<name>A0AAU7DMF8_9BACT</name>
<reference evidence="2" key="1">
    <citation type="submission" date="2023-03" db="EMBL/GenBank/DDBJ databases">
        <title>Edaphobacter sp.</title>
        <authorList>
            <person name="Huber K.J."/>
            <person name="Papendorf J."/>
            <person name="Pilke C."/>
            <person name="Bunk B."/>
            <person name="Sproeer C."/>
            <person name="Pester M."/>
        </authorList>
    </citation>
    <scope>NUCLEOTIDE SEQUENCE</scope>
    <source>
        <strain evidence="2">DSM 110680</strain>
    </source>
</reference>
<evidence type="ECO:0000313" key="2">
    <source>
        <dbReference type="EMBL" id="XBH18477.1"/>
    </source>
</evidence>
<dbReference type="InterPro" id="IPR025506">
    <property type="entry name" value="Abi_alpha"/>
</dbReference>
<proteinExistence type="predicted"/>
<sequence length="713" mass="77384">MITGLCCVYNVTRGCRLNSKVTVVDSAREPLKVLKILIEGLARDGQSSLWLTPLLFTPNIMRLFPFDFAYLDGDLKVIEGIALPPGIPLPQFNSQVASALILPFNTFSSTGTCAGDRLIVCSEEDLEARIAEITTSTVVATPVVSTDSPIYATELPLPEPPQYAPSTNPLQSPQVSLPNFAGVGAQGIGSTLAMTSSWQISTSTMTAVQPDPPALEAIPEFIDAPQQEPASDHLAVPDTGPASILDTETPKEIEAALPETAQSAPAEIDTFPTCPLAPEPSPIEPEDIQKQHDAPEASVRTDKPTLSRASSEVAPVIEQAELPTEAPQSRSSTLKAQRKNDADKVPATAVRASQPDSAKAKESGSQKKKKKDSLGVLVKRFLNCEDPLPERRSIIRLLSKELLAYPADSEKTGPYEIRDVSPTGLYLRTQERWAAGSIISLALESKHAKEPIHEGRVRVQVRTVRCDDGGIGLSWVWPGGVEFQPWKRLHTKRSDETDADYFLRELRLTSAIGFLCQICPSTVEEIKLALHQRLSNKRVASAVEIALKAQKLLAESEHVADKLAHPDMVRRILENGSWTADDWIRQWWAGLLVSSCSPDGLDTSNSVFIDLLAKLMPAHLHVLKFVCILDIGSAADGQAGAKRELYCTADELIEAVGSPSLARIQQTMGQLSSLGLLAEHSNPSYISVTDKGKTRIEPTALGVNMYARCNGRR</sequence>
<organism evidence="2">
    <name type="scientific">Telmatobacter sp. DSM 110680</name>
    <dbReference type="NCBI Taxonomy" id="3036704"/>
    <lineage>
        <taxon>Bacteria</taxon>
        <taxon>Pseudomonadati</taxon>
        <taxon>Acidobacteriota</taxon>
        <taxon>Terriglobia</taxon>
        <taxon>Terriglobales</taxon>
        <taxon>Acidobacteriaceae</taxon>
        <taxon>Telmatobacter</taxon>
    </lineage>
</organism>
<dbReference type="Pfam" id="PF14337">
    <property type="entry name" value="Abi_alpha"/>
    <property type="match status" value="1"/>
</dbReference>
<evidence type="ECO:0008006" key="3">
    <source>
        <dbReference type="Google" id="ProtNLM"/>
    </source>
</evidence>
<dbReference type="EMBL" id="CP121196">
    <property type="protein sequence ID" value="XBH18477.1"/>
    <property type="molecule type" value="Genomic_DNA"/>
</dbReference>
<protein>
    <recommendedName>
        <fullName evidence="3">PilZ domain-containing protein</fullName>
    </recommendedName>
</protein>
<dbReference type="AlphaFoldDB" id="A0AAU7DMF8"/>
<gene>
    <name evidence="2" type="ORF">P8935_03870</name>
</gene>
<dbReference type="RefSeq" id="WP_348263702.1">
    <property type="nucleotide sequence ID" value="NZ_CP121196.1"/>
</dbReference>
<feature type="compositionally biased region" description="Basic and acidic residues" evidence="1">
    <location>
        <begin position="287"/>
        <end position="305"/>
    </location>
</feature>
<feature type="region of interest" description="Disordered" evidence="1">
    <location>
        <begin position="261"/>
        <end position="371"/>
    </location>
</feature>